<sequence length="41" mass="4541">MGRGLALLTSANLILLTVYSKSDQEDIYIVTIQGIIEDIME</sequence>
<dbReference type="HOGENOM" id="CLU_3264795_0_0_3"/>
<name>K9ZDL2_ANACC</name>
<gene>
    <name evidence="1" type="ordered locus">Anacy_0893</name>
</gene>
<dbReference type="PATRIC" id="fig|272123.3.peg.981"/>
<evidence type="ECO:0000313" key="2">
    <source>
        <dbReference type="Proteomes" id="UP000010474"/>
    </source>
</evidence>
<dbReference type="KEGG" id="acy:Anacy_0893"/>
<proteinExistence type="predicted"/>
<evidence type="ECO:0000313" key="1">
    <source>
        <dbReference type="EMBL" id="AFZ56470.1"/>
    </source>
</evidence>
<organism evidence="1 2">
    <name type="scientific">Anabaena cylindrica (strain ATCC 27899 / PCC 7122)</name>
    <dbReference type="NCBI Taxonomy" id="272123"/>
    <lineage>
        <taxon>Bacteria</taxon>
        <taxon>Bacillati</taxon>
        <taxon>Cyanobacteriota</taxon>
        <taxon>Cyanophyceae</taxon>
        <taxon>Nostocales</taxon>
        <taxon>Nostocaceae</taxon>
        <taxon>Anabaena</taxon>
    </lineage>
</organism>
<dbReference type="EMBL" id="CP003659">
    <property type="protein sequence ID" value="AFZ56470.1"/>
    <property type="molecule type" value="Genomic_DNA"/>
</dbReference>
<protein>
    <submittedName>
        <fullName evidence="1">Uncharacterized protein</fullName>
    </submittedName>
</protein>
<reference evidence="2" key="1">
    <citation type="journal article" date="2013" name="Proc. Natl. Acad. Sci. U.S.A.">
        <title>Improving the coverage of the cyanobacterial phylum using diversity-driven genome sequencing.</title>
        <authorList>
            <person name="Shih P.M."/>
            <person name="Wu D."/>
            <person name="Latifi A."/>
            <person name="Axen S.D."/>
            <person name="Fewer D.P."/>
            <person name="Talla E."/>
            <person name="Calteau A."/>
            <person name="Cai F."/>
            <person name="Tandeau de Marsac N."/>
            <person name="Rippka R."/>
            <person name="Herdman M."/>
            <person name="Sivonen K."/>
            <person name="Coursin T."/>
            <person name="Laurent T."/>
            <person name="Goodwin L."/>
            <person name="Nolan M."/>
            <person name="Davenport K.W."/>
            <person name="Han C.S."/>
            <person name="Rubin E.M."/>
            <person name="Eisen J.A."/>
            <person name="Woyke T."/>
            <person name="Gugger M."/>
            <person name="Kerfeld C.A."/>
        </authorList>
    </citation>
    <scope>NUCLEOTIDE SEQUENCE [LARGE SCALE GENOMIC DNA]</scope>
    <source>
        <strain evidence="2">ATCC 27899 / PCC 7122</strain>
    </source>
</reference>
<accession>K9ZDL2</accession>
<dbReference type="AlphaFoldDB" id="K9ZDL2"/>
<keyword evidence="2" id="KW-1185">Reference proteome</keyword>
<dbReference type="Proteomes" id="UP000010474">
    <property type="component" value="Chromosome"/>
</dbReference>